<organism evidence="2 3">
    <name type="scientific">Nonomuraea thailandensis</name>
    <dbReference type="NCBI Taxonomy" id="1188745"/>
    <lineage>
        <taxon>Bacteria</taxon>
        <taxon>Bacillati</taxon>
        <taxon>Actinomycetota</taxon>
        <taxon>Actinomycetes</taxon>
        <taxon>Streptosporangiales</taxon>
        <taxon>Streptosporangiaceae</taxon>
        <taxon>Nonomuraea</taxon>
    </lineage>
</organism>
<reference evidence="2" key="1">
    <citation type="submission" date="2022-06" db="EMBL/GenBank/DDBJ databases">
        <title>Sequencing the genomes of 1000 actinobacteria strains.</title>
        <authorList>
            <person name="Klenk H.-P."/>
        </authorList>
    </citation>
    <scope>NUCLEOTIDE SEQUENCE</scope>
    <source>
        <strain evidence="2">DSM 46694</strain>
    </source>
</reference>
<dbReference type="EMBL" id="JAMZEB010000001">
    <property type="protein sequence ID" value="MCP2353497.1"/>
    <property type="molecule type" value="Genomic_DNA"/>
</dbReference>
<sequence>MVKRIARIVLMLIVAVSGLALSTQPGQAAPLVGARSAADPPAWIWNRTDYNITAATVNEGDHGDCPVWNGVEGGDQVSSYIFWECAPFNIGPHTDSGLWDDPDVFKPGPDYPKGSYQVRVNWGPWRWQSRMIYTRIASLQTAKCTTTADGYLRCDVVYV</sequence>
<proteinExistence type="predicted"/>
<evidence type="ECO:0000256" key="1">
    <source>
        <dbReference type="SAM" id="SignalP"/>
    </source>
</evidence>
<name>A0A9X2JXV6_9ACTN</name>
<feature type="chain" id="PRO_5040872756" evidence="1">
    <location>
        <begin position="29"/>
        <end position="159"/>
    </location>
</feature>
<comment type="caution">
    <text evidence="2">The sequence shown here is derived from an EMBL/GenBank/DDBJ whole genome shotgun (WGS) entry which is preliminary data.</text>
</comment>
<feature type="signal peptide" evidence="1">
    <location>
        <begin position="1"/>
        <end position="28"/>
    </location>
</feature>
<dbReference type="AlphaFoldDB" id="A0A9X2JXV6"/>
<protein>
    <submittedName>
        <fullName evidence="2">Uncharacterized protein</fullName>
    </submittedName>
</protein>
<dbReference type="Proteomes" id="UP001139648">
    <property type="component" value="Unassembled WGS sequence"/>
</dbReference>
<accession>A0A9X2JXV6</accession>
<dbReference type="RefSeq" id="WP_253740047.1">
    <property type="nucleotide sequence ID" value="NZ_BAABKA010000051.1"/>
</dbReference>
<keyword evidence="1" id="KW-0732">Signal</keyword>
<gene>
    <name evidence="2" type="ORF">HD597_000517</name>
</gene>
<evidence type="ECO:0000313" key="3">
    <source>
        <dbReference type="Proteomes" id="UP001139648"/>
    </source>
</evidence>
<keyword evidence="3" id="KW-1185">Reference proteome</keyword>
<evidence type="ECO:0000313" key="2">
    <source>
        <dbReference type="EMBL" id="MCP2353497.1"/>
    </source>
</evidence>